<keyword evidence="3" id="KW-1185">Reference proteome</keyword>
<keyword evidence="1" id="KW-0812">Transmembrane</keyword>
<dbReference type="AlphaFoldDB" id="A0A4R7ZS33"/>
<evidence type="ECO:0000313" key="3">
    <source>
        <dbReference type="Proteomes" id="UP000294743"/>
    </source>
</evidence>
<gene>
    <name evidence="2" type="ORF">EDD63_11027</name>
</gene>
<feature type="transmembrane region" description="Helical" evidence="1">
    <location>
        <begin position="126"/>
        <end position="146"/>
    </location>
</feature>
<feature type="transmembrane region" description="Helical" evidence="1">
    <location>
        <begin position="84"/>
        <end position="106"/>
    </location>
</feature>
<accession>A0A4R7ZS33</accession>
<dbReference type="InterPro" id="IPR009339">
    <property type="entry name" value="DUF998"/>
</dbReference>
<keyword evidence="1" id="KW-0472">Membrane</keyword>
<sequence length="216" mass="24507">MKRRRIQYFGLMGIVSFIAYVMTITCSTFAYPNYNWMSQAVSDLFALDSPALGLWNQLTIVYMASGIVSITLVYVYIENKLNQWIQLGIGLFTLMNWISCIGYQLFPLSQKGYAGTFTDFMHTYVVTLLVVLLSITSLICIIIGGYKDKTYINLSRWAATSLLFMTFGAIGVGIVPSEFFGIPERFSVLSATFFNAVLGYYLYRGFQFPTKKQRVL</sequence>
<protein>
    <submittedName>
        <fullName evidence="2">Uncharacterized protein DUF998</fullName>
    </submittedName>
</protein>
<evidence type="ECO:0000256" key="1">
    <source>
        <dbReference type="SAM" id="Phobius"/>
    </source>
</evidence>
<dbReference type="OrthoDB" id="2194874at2"/>
<proteinExistence type="predicted"/>
<dbReference type="RefSeq" id="WP_134168870.1">
    <property type="nucleotide sequence ID" value="NZ_SODD01000010.1"/>
</dbReference>
<keyword evidence="1" id="KW-1133">Transmembrane helix</keyword>
<dbReference type="Proteomes" id="UP000294743">
    <property type="component" value="Unassembled WGS sequence"/>
</dbReference>
<feature type="transmembrane region" description="Helical" evidence="1">
    <location>
        <begin position="186"/>
        <end position="203"/>
    </location>
</feature>
<reference evidence="2 3" key="1">
    <citation type="submission" date="2019-03" db="EMBL/GenBank/DDBJ databases">
        <title>Genomic Encyclopedia of Type Strains, Phase IV (KMG-IV): sequencing the most valuable type-strain genomes for metagenomic binning, comparative biology and taxonomic classification.</title>
        <authorList>
            <person name="Goeker M."/>
        </authorList>
    </citation>
    <scope>NUCLEOTIDE SEQUENCE [LARGE SCALE GENOMIC DNA]</scope>
    <source>
        <strain evidence="2 3">DSM 28867</strain>
    </source>
</reference>
<feature type="transmembrane region" description="Helical" evidence="1">
    <location>
        <begin position="158"/>
        <end position="180"/>
    </location>
</feature>
<dbReference type="EMBL" id="SODD01000010">
    <property type="protein sequence ID" value="TDW20807.1"/>
    <property type="molecule type" value="Genomic_DNA"/>
</dbReference>
<comment type="caution">
    <text evidence="2">The sequence shown here is derived from an EMBL/GenBank/DDBJ whole genome shotgun (WGS) entry which is preliminary data.</text>
</comment>
<feature type="transmembrane region" description="Helical" evidence="1">
    <location>
        <begin position="12"/>
        <end position="34"/>
    </location>
</feature>
<dbReference type="Pfam" id="PF06197">
    <property type="entry name" value="DUF998"/>
    <property type="match status" value="1"/>
</dbReference>
<feature type="transmembrane region" description="Helical" evidence="1">
    <location>
        <begin position="54"/>
        <end position="77"/>
    </location>
</feature>
<name>A0A4R7ZS33_9FIRM</name>
<evidence type="ECO:0000313" key="2">
    <source>
        <dbReference type="EMBL" id="TDW20807.1"/>
    </source>
</evidence>
<organism evidence="2 3">
    <name type="scientific">Breznakia blatticola</name>
    <dbReference type="NCBI Taxonomy" id="1754012"/>
    <lineage>
        <taxon>Bacteria</taxon>
        <taxon>Bacillati</taxon>
        <taxon>Bacillota</taxon>
        <taxon>Erysipelotrichia</taxon>
        <taxon>Erysipelotrichales</taxon>
        <taxon>Erysipelotrichaceae</taxon>
        <taxon>Breznakia</taxon>
    </lineage>
</organism>